<gene>
    <name evidence="2" type="ORF">BJI46_11365</name>
</gene>
<organism evidence="2 3">
    <name type="scientific">Acinetobacter qingfengensis</name>
    <dbReference type="NCBI Taxonomy" id="1262585"/>
    <lineage>
        <taxon>Bacteria</taxon>
        <taxon>Pseudomonadati</taxon>
        <taxon>Pseudomonadota</taxon>
        <taxon>Gammaproteobacteria</taxon>
        <taxon>Moraxellales</taxon>
        <taxon>Moraxellaceae</taxon>
        <taxon>Acinetobacter</taxon>
    </lineage>
</organism>
<dbReference type="Proteomes" id="UP000185895">
    <property type="component" value="Unassembled WGS sequence"/>
</dbReference>
<accession>A0A1E7RCN9</accession>
<sequence>MVSLLVISTGAMSSLTLAAPWQDDHRPVRYHEKHRMGPPDGHYSRSHHKQDVRQWHRGDRLPPHFREKRYRVDNWRAHHLPRPPHGHRWVNVNGDYILVAVASGIITSILLHH</sequence>
<dbReference type="Gene3D" id="3.10.450.160">
    <property type="entry name" value="inner membrane protein cigr"/>
    <property type="match status" value="1"/>
</dbReference>
<feature type="chain" id="PRO_5009201467" description="RcnB family protein" evidence="1">
    <location>
        <begin position="19"/>
        <end position="113"/>
    </location>
</feature>
<dbReference type="Pfam" id="PF11776">
    <property type="entry name" value="RcnB"/>
    <property type="match status" value="1"/>
</dbReference>
<protein>
    <recommendedName>
        <fullName evidence="4">RcnB family protein</fullName>
    </recommendedName>
</protein>
<evidence type="ECO:0000256" key="1">
    <source>
        <dbReference type="SAM" id="SignalP"/>
    </source>
</evidence>
<keyword evidence="3" id="KW-1185">Reference proteome</keyword>
<comment type="caution">
    <text evidence="2">The sequence shown here is derived from an EMBL/GenBank/DDBJ whole genome shotgun (WGS) entry which is preliminary data.</text>
</comment>
<dbReference type="STRING" id="1262585.BJI46_11365"/>
<feature type="signal peptide" evidence="1">
    <location>
        <begin position="1"/>
        <end position="18"/>
    </location>
</feature>
<evidence type="ECO:0000313" key="3">
    <source>
        <dbReference type="Proteomes" id="UP000185895"/>
    </source>
</evidence>
<keyword evidence="1" id="KW-0732">Signal</keyword>
<evidence type="ECO:0008006" key="4">
    <source>
        <dbReference type="Google" id="ProtNLM"/>
    </source>
</evidence>
<dbReference type="InterPro" id="IPR024572">
    <property type="entry name" value="RcnB"/>
</dbReference>
<name>A0A1E7RCN9_9GAMM</name>
<dbReference type="EMBL" id="MKKK01000016">
    <property type="protein sequence ID" value="OEY96987.1"/>
    <property type="molecule type" value="Genomic_DNA"/>
</dbReference>
<dbReference type="AlphaFoldDB" id="A0A1E7RCN9"/>
<reference evidence="2 3" key="1">
    <citation type="submission" date="2016-09" db="EMBL/GenBank/DDBJ databases">
        <authorList>
            <person name="Capua I."/>
            <person name="De Benedictis P."/>
            <person name="Joannis T."/>
            <person name="Lombin L.H."/>
            <person name="Cattoli G."/>
        </authorList>
    </citation>
    <scope>NUCLEOTIDE SEQUENCE [LARGE SCALE GENOMIC DNA]</scope>
    <source>
        <strain evidence="2 3">ANC 4671</strain>
    </source>
</reference>
<proteinExistence type="predicted"/>
<evidence type="ECO:0000313" key="2">
    <source>
        <dbReference type="EMBL" id="OEY96987.1"/>
    </source>
</evidence>